<protein>
    <recommendedName>
        <fullName evidence="3">histidine kinase</fullName>
        <ecNumber evidence="3">2.7.13.3</ecNumber>
    </recommendedName>
</protein>
<evidence type="ECO:0000256" key="3">
    <source>
        <dbReference type="ARBA" id="ARBA00012438"/>
    </source>
</evidence>
<dbReference type="InterPro" id="IPR036890">
    <property type="entry name" value="HATPase_C_sf"/>
</dbReference>
<dbReference type="SUPFAM" id="SSF158472">
    <property type="entry name" value="HAMP domain-like"/>
    <property type="match status" value="1"/>
</dbReference>
<name>C4XJR6_SOLM1</name>
<dbReference type="EMBL" id="AP010904">
    <property type="protein sequence ID" value="BAH74271.1"/>
    <property type="molecule type" value="Genomic_DNA"/>
</dbReference>
<keyword evidence="8 10" id="KW-1133">Transmembrane helix</keyword>
<dbReference type="HOGENOM" id="CLU_000445_89_27_7"/>
<dbReference type="InterPro" id="IPR005467">
    <property type="entry name" value="His_kinase_dom"/>
</dbReference>
<evidence type="ECO:0000259" key="11">
    <source>
        <dbReference type="PROSITE" id="PS50109"/>
    </source>
</evidence>
<dbReference type="InterPro" id="IPR003594">
    <property type="entry name" value="HATPase_dom"/>
</dbReference>
<keyword evidence="9" id="KW-0902">Two-component regulatory system</keyword>
<feature type="domain" description="Histidine kinase" evidence="11">
    <location>
        <begin position="209"/>
        <end position="417"/>
    </location>
</feature>
<dbReference type="GO" id="GO:0000155">
    <property type="term" value="F:phosphorelay sensor kinase activity"/>
    <property type="evidence" value="ECO:0007669"/>
    <property type="project" value="InterPro"/>
</dbReference>
<dbReference type="OrthoDB" id="9815202at2"/>
<dbReference type="KEGG" id="dma:DMR_07800"/>
<dbReference type="eggNOG" id="COG2205">
    <property type="taxonomic scope" value="Bacteria"/>
</dbReference>
<keyword evidence="10" id="KW-0472">Membrane</keyword>
<dbReference type="CDD" id="cd06225">
    <property type="entry name" value="HAMP"/>
    <property type="match status" value="1"/>
</dbReference>
<keyword evidence="6 10" id="KW-0812">Transmembrane</keyword>
<organism evidence="13 14">
    <name type="scientific">Solidesulfovibrio magneticus (strain ATCC 700980 / DSM 13731 / RS-1)</name>
    <name type="common">Desulfovibrio magneticus</name>
    <dbReference type="NCBI Taxonomy" id="573370"/>
    <lineage>
        <taxon>Bacteria</taxon>
        <taxon>Pseudomonadati</taxon>
        <taxon>Thermodesulfobacteriota</taxon>
        <taxon>Desulfovibrionia</taxon>
        <taxon>Desulfovibrionales</taxon>
        <taxon>Desulfovibrionaceae</taxon>
        <taxon>Solidesulfovibrio</taxon>
    </lineage>
</organism>
<comment type="catalytic activity">
    <reaction evidence="1">
        <text>ATP + protein L-histidine = ADP + protein N-phospho-L-histidine.</text>
        <dbReference type="EC" id="2.7.13.3"/>
    </reaction>
</comment>
<evidence type="ECO:0000313" key="13">
    <source>
        <dbReference type="EMBL" id="BAH74271.1"/>
    </source>
</evidence>
<dbReference type="PROSITE" id="PS50885">
    <property type="entry name" value="HAMP"/>
    <property type="match status" value="1"/>
</dbReference>
<dbReference type="Proteomes" id="UP000009071">
    <property type="component" value="Chromosome"/>
</dbReference>
<keyword evidence="4" id="KW-0597">Phosphoprotein</keyword>
<dbReference type="PANTHER" id="PTHR45436:SF5">
    <property type="entry name" value="SENSOR HISTIDINE KINASE TRCS"/>
    <property type="match status" value="1"/>
</dbReference>
<dbReference type="SMART" id="SM00388">
    <property type="entry name" value="HisKA"/>
    <property type="match status" value="1"/>
</dbReference>
<feature type="transmembrane region" description="Helical" evidence="10">
    <location>
        <begin position="6"/>
        <end position="30"/>
    </location>
</feature>
<keyword evidence="7 13" id="KW-0418">Kinase</keyword>
<evidence type="ECO:0000256" key="9">
    <source>
        <dbReference type="ARBA" id="ARBA00023012"/>
    </source>
</evidence>
<evidence type="ECO:0000256" key="1">
    <source>
        <dbReference type="ARBA" id="ARBA00000085"/>
    </source>
</evidence>
<dbReference type="InterPro" id="IPR003661">
    <property type="entry name" value="HisK_dim/P_dom"/>
</dbReference>
<dbReference type="InterPro" id="IPR003660">
    <property type="entry name" value="HAMP_dom"/>
</dbReference>
<reference evidence="13 14" key="1">
    <citation type="journal article" date="2009" name="Genome Res.">
        <title>Whole genome sequence of Desulfovibrio magneticus strain RS-1 revealed common gene clusters in magnetotactic bacteria.</title>
        <authorList>
            <person name="Nakazawa H."/>
            <person name="Arakaki A."/>
            <person name="Narita-Yamada S."/>
            <person name="Yashiro I."/>
            <person name="Jinno K."/>
            <person name="Aoki N."/>
            <person name="Tsuruyama A."/>
            <person name="Okamura Y."/>
            <person name="Tanikawa S."/>
            <person name="Fujita N."/>
            <person name="Takeyama H."/>
            <person name="Matsunaga T."/>
        </authorList>
    </citation>
    <scope>NUCLEOTIDE SEQUENCE [LARGE SCALE GENOMIC DNA]</scope>
    <source>
        <strain evidence="14">ATCC 700980 / DSM 13731 / RS-1</strain>
    </source>
</reference>
<dbReference type="STRING" id="573370.DMR_07800"/>
<evidence type="ECO:0000256" key="6">
    <source>
        <dbReference type="ARBA" id="ARBA00022692"/>
    </source>
</evidence>
<evidence type="ECO:0000256" key="4">
    <source>
        <dbReference type="ARBA" id="ARBA00022553"/>
    </source>
</evidence>
<dbReference type="Gene3D" id="6.10.340.10">
    <property type="match status" value="1"/>
</dbReference>
<dbReference type="Pfam" id="PF00672">
    <property type="entry name" value="HAMP"/>
    <property type="match status" value="1"/>
</dbReference>
<dbReference type="Pfam" id="PF02518">
    <property type="entry name" value="HATPase_c"/>
    <property type="match status" value="1"/>
</dbReference>
<feature type="transmembrane region" description="Helical" evidence="10">
    <location>
        <begin position="129"/>
        <end position="148"/>
    </location>
</feature>
<accession>C4XJR6</accession>
<dbReference type="GO" id="GO:0016020">
    <property type="term" value="C:membrane"/>
    <property type="evidence" value="ECO:0007669"/>
    <property type="project" value="UniProtKB-SubCell"/>
</dbReference>
<dbReference type="SUPFAM" id="SSF47384">
    <property type="entry name" value="Homodimeric domain of signal transducing histidine kinase"/>
    <property type="match status" value="1"/>
</dbReference>
<keyword evidence="14" id="KW-1185">Reference proteome</keyword>
<evidence type="ECO:0000313" key="14">
    <source>
        <dbReference type="Proteomes" id="UP000009071"/>
    </source>
</evidence>
<dbReference type="Gene3D" id="3.30.565.10">
    <property type="entry name" value="Histidine kinase-like ATPase, C-terminal domain"/>
    <property type="match status" value="1"/>
</dbReference>
<dbReference type="SUPFAM" id="SSF55874">
    <property type="entry name" value="ATPase domain of HSP90 chaperone/DNA topoisomerase II/histidine kinase"/>
    <property type="match status" value="1"/>
</dbReference>
<proteinExistence type="predicted"/>
<dbReference type="PROSITE" id="PS50109">
    <property type="entry name" value="HIS_KIN"/>
    <property type="match status" value="1"/>
</dbReference>
<keyword evidence="5" id="KW-0808">Transferase</keyword>
<dbReference type="PANTHER" id="PTHR45436">
    <property type="entry name" value="SENSOR HISTIDINE KINASE YKOH"/>
    <property type="match status" value="1"/>
</dbReference>
<dbReference type="EC" id="2.7.13.3" evidence="3"/>
<evidence type="ECO:0000256" key="7">
    <source>
        <dbReference type="ARBA" id="ARBA00022777"/>
    </source>
</evidence>
<dbReference type="SMART" id="SM00304">
    <property type="entry name" value="HAMP"/>
    <property type="match status" value="1"/>
</dbReference>
<dbReference type="InterPro" id="IPR036097">
    <property type="entry name" value="HisK_dim/P_sf"/>
</dbReference>
<feature type="domain" description="HAMP" evidence="12">
    <location>
        <begin position="149"/>
        <end position="201"/>
    </location>
</feature>
<dbReference type="Pfam" id="PF00512">
    <property type="entry name" value="HisKA"/>
    <property type="match status" value="1"/>
</dbReference>
<evidence type="ECO:0000256" key="10">
    <source>
        <dbReference type="SAM" id="Phobius"/>
    </source>
</evidence>
<dbReference type="Gene3D" id="1.10.287.130">
    <property type="match status" value="1"/>
</dbReference>
<evidence type="ECO:0000256" key="5">
    <source>
        <dbReference type="ARBA" id="ARBA00022679"/>
    </source>
</evidence>
<dbReference type="RefSeq" id="WP_012750346.1">
    <property type="nucleotide sequence ID" value="NC_012796.1"/>
</dbReference>
<gene>
    <name evidence="13" type="ordered locus">DMR_07800</name>
</gene>
<evidence type="ECO:0000256" key="8">
    <source>
        <dbReference type="ARBA" id="ARBA00022989"/>
    </source>
</evidence>
<sequence length="417" mass="46269">MNRLYWKIVLVEGVLLLLTIFAAMWVMGLWHRAVESQHQQDKNAAIELLRIGLRNDLPEEISIANLENIASHIFKGHVQIVASKESDGITGSDGILFRQNGLRYKLVVPHPSGHKDNPRGFAFPVYEKYVGSLLFMAAALSLLAIPLARIVTKPLGILQQDMKRFAAGELSHRSAVASKDEVGEVARDFNEMADSIQRLVRVGKEMTAHVSHELRSPLTRIDIARQLLEDQATDKQRELLDSMREETEGMDALIERILRLSRLELNESKPEPLSFTDIVGEAVRRNTCRAGAKRLHLADNLPKNFPGVGVREDLACLVDNLLTNALKFSPADGDIAVTLQEASGTVRLRVSNDAPQPDIDLMRLTEPFQRGRASESVPGSGLGLAIAKRIVENHRGVIAVSWLDGKFCVDIRLPQDA</sequence>
<comment type="subcellular location">
    <subcellularLocation>
        <location evidence="2">Membrane</location>
    </subcellularLocation>
</comment>
<dbReference type="AlphaFoldDB" id="C4XJR6"/>
<evidence type="ECO:0000259" key="12">
    <source>
        <dbReference type="PROSITE" id="PS50885"/>
    </source>
</evidence>
<evidence type="ECO:0000256" key="2">
    <source>
        <dbReference type="ARBA" id="ARBA00004370"/>
    </source>
</evidence>
<dbReference type="SMART" id="SM00387">
    <property type="entry name" value="HATPase_c"/>
    <property type="match status" value="1"/>
</dbReference>
<dbReference type="CDD" id="cd00082">
    <property type="entry name" value="HisKA"/>
    <property type="match status" value="1"/>
</dbReference>
<dbReference type="InterPro" id="IPR050428">
    <property type="entry name" value="TCS_sensor_his_kinase"/>
</dbReference>